<evidence type="ECO:0000256" key="1">
    <source>
        <dbReference type="SAM" id="Phobius"/>
    </source>
</evidence>
<keyword evidence="1" id="KW-0812">Transmembrane</keyword>
<feature type="transmembrane region" description="Helical" evidence="1">
    <location>
        <begin position="86"/>
        <end position="106"/>
    </location>
</feature>
<keyword evidence="1" id="KW-0472">Membrane</keyword>
<dbReference type="RefSeq" id="WP_131908419.1">
    <property type="nucleotide sequence ID" value="NZ_SMFM01000001.1"/>
</dbReference>
<comment type="caution">
    <text evidence="2">The sequence shown here is derived from an EMBL/GenBank/DDBJ whole genome shotgun (WGS) entry which is preliminary data.</text>
</comment>
<sequence length="120" mass="14029">MSNSIIHILNNDCPHCEKGKVFNEKSIFFNFGFPKMNEYCSHCNYKFEKEPGYFFGAMYVNYGLTVAQAIATYVIAQFFFTETFDLRIIPIIAVVIIAMASINIRLSRLLWIYMFKNYSM</sequence>
<feature type="transmembrane region" description="Helical" evidence="1">
    <location>
        <begin position="59"/>
        <end position="80"/>
    </location>
</feature>
<accession>A0A4V2YUV0</accession>
<protein>
    <submittedName>
        <fullName evidence="2">DUF983 domain-containing protein</fullName>
    </submittedName>
</protein>
<evidence type="ECO:0000313" key="2">
    <source>
        <dbReference type="EMBL" id="TDD78667.1"/>
    </source>
</evidence>
<dbReference type="OrthoDB" id="9790326at2"/>
<gene>
    <name evidence="2" type="ORF">E0F89_03280</name>
</gene>
<dbReference type="EMBL" id="SMFM01000001">
    <property type="protein sequence ID" value="TDD78667.1"/>
    <property type="molecule type" value="Genomic_DNA"/>
</dbReference>
<dbReference type="AlphaFoldDB" id="A0A4V2YUV0"/>
<keyword evidence="1" id="KW-1133">Transmembrane helix</keyword>
<reference evidence="2 3" key="1">
    <citation type="submission" date="2019-03" db="EMBL/GenBank/DDBJ databases">
        <title>Flavobacterium AT-3-2 sp. nov., isolated from arctic soil.</title>
        <authorList>
            <person name="Chaudhary D.K."/>
        </authorList>
    </citation>
    <scope>NUCLEOTIDE SEQUENCE [LARGE SCALE GENOMIC DNA]</scope>
    <source>
        <strain evidence="2 3">AT-3-2</strain>
    </source>
</reference>
<keyword evidence="3" id="KW-1185">Reference proteome</keyword>
<evidence type="ECO:0000313" key="3">
    <source>
        <dbReference type="Proteomes" id="UP000295278"/>
    </source>
</evidence>
<name>A0A4V2YUV0_9FLAO</name>
<proteinExistence type="predicted"/>
<dbReference type="Proteomes" id="UP000295278">
    <property type="component" value="Unassembled WGS sequence"/>
</dbReference>
<organism evidence="2 3">
    <name type="scientific">Flavobacterium caseinilyticum</name>
    <dbReference type="NCBI Taxonomy" id="2541732"/>
    <lineage>
        <taxon>Bacteria</taxon>
        <taxon>Pseudomonadati</taxon>
        <taxon>Bacteroidota</taxon>
        <taxon>Flavobacteriia</taxon>
        <taxon>Flavobacteriales</taxon>
        <taxon>Flavobacteriaceae</taxon>
        <taxon>Flavobacterium</taxon>
    </lineage>
</organism>